<evidence type="ECO:0000259" key="1">
    <source>
        <dbReference type="Pfam" id="PF01814"/>
    </source>
</evidence>
<proteinExistence type="predicted"/>
<name>A0ABN7LL52_9BACT</name>
<evidence type="ECO:0000313" key="2">
    <source>
        <dbReference type="EMBL" id="CAE6753187.1"/>
    </source>
</evidence>
<evidence type="ECO:0000313" key="3">
    <source>
        <dbReference type="Proteomes" id="UP000675880"/>
    </source>
</evidence>
<organism evidence="2 3">
    <name type="scientific">Nitrospira defluvii</name>
    <dbReference type="NCBI Taxonomy" id="330214"/>
    <lineage>
        <taxon>Bacteria</taxon>
        <taxon>Pseudomonadati</taxon>
        <taxon>Nitrospirota</taxon>
        <taxon>Nitrospiria</taxon>
        <taxon>Nitrospirales</taxon>
        <taxon>Nitrospiraceae</taxon>
        <taxon>Nitrospira</taxon>
    </lineage>
</organism>
<protein>
    <submittedName>
        <fullName evidence="2">Hemerythrin domain-containing protein</fullName>
    </submittedName>
</protein>
<dbReference type="PANTHER" id="PTHR35585">
    <property type="entry name" value="HHE DOMAIN PROTEIN (AFU_ORTHOLOGUE AFUA_4G00730)"/>
    <property type="match status" value="1"/>
</dbReference>
<reference evidence="2 3" key="1">
    <citation type="submission" date="2021-02" db="EMBL/GenBank/DDBJ databases">
        <authorList>
            <person name="Han P."/>
        </authorList>
    </citation>
    <scope>NUCLEOTIDE SEQUENCE [LARGE SCALE GENOMIC DNA]</scope>
    <source>
        <strain evidence="2">Candidatus Nitrospira sp. ZN2</strain>
    </source>
</reference>
<dbReference type="PANTHER" id="PTHR35585:SF1">
    <property type="entry name" value="HHE DOMAIN PROTEIN (AFU_ORTHOLOGUE AFUA_4G00730)"/>
    <property type="match status" value="1"/>
</dbReference>
<dbReference type="EMBL" id="CAJNBJ010000016">
    <property type="protein sequence ID" value="CAE6753187.1"/>
    <property type="molecule type" value="Genomic_DNA"/>
</dbReference>
<keyword evidence="3" id="KW-1185">Reference proteome</keyword>
<gene>
    <name evidence="2" type="ORF">NSPZN2_30274</name>
</gene>
<feature type="domain" description="Hemerythrin-like" evidence="1">
    <location>
        <begin position="12"/>
        <end position="125"/>
    </location>
</feature>
<dbReference type="InterPro" id="IPR012312">
    <property type="entry name" value="Hemerythrin-like"/>
</dbReference>
<dbReference type="Pfam" id="PF01814">
    <property type="entry name" value="Hemerythrin"/>
    <property type="match status" value="1"/>
</dbReference>
<dbReference type="Gene3D" id="1.20.120.520">
    <property type="entry name" value="nmb1532 protein domain like"/>
    <property type="match status" value="1"/>
</dbReference>
<dbReference type="Proteomes" id="UP000675880">
    <property type="component" value="Unassembled WGS sequence"/>
</dbReference>
<sequence>MAGKTTCVSGVVEMLKEDHENVKRLFEEFEAADGQAQGAIAARAISELDIHAELEEKVIYPAIRNAIDDSDMMNEAVEEHHLVHVLIAELKKLKPKDEKFHAKFCVLTELVKHHIEEEEGEMLPEAERRDIDWEALEVAVAKRKDALIMKSAGKKKMRAKGTGKSSRRT</sequence>
<comment type="caution">
    <text evidence="2">The sequence shown here is derived from an EMBL/GenBank/DDBJ whole genome shotgun (WGS) entry which is preliminary data.</text>
</comment>
<accession>A0ABN7LL52</accession>